<evidence type="ECO:0000256" key="1">
    <source>
        <dbReference type="SAM" id="Phobius"/>
    </source>
</evidence>
<feature type="transmembrane region" description="Helical" evidence="1">
    <location>
        <begin position="27"/>
        <end position="49"/>
    </location>
</feature>
<sequence length="174" mass="18742">MTPITLGGFSVVSFTAKRKSLRAVSEIVAAVLLTMIVLSVGSLVLYKYYGFWVESRRGSETLLERVEGQVTEPILSPLYCTYNATSNKLVLIVVVGSPGLEIRSIYANRTRVYETGEPVLLDGEPVSGPLVVLGERMSTLEIQASLPLSPGDRLEILIYSRGGNTATCSGVVVS</sequence>
<organism evidence="2">
    <name type="scientific">Fervidicoccus fontis</name>
    <dbReference type="NCBI Taxonomy" id="683846"/>
    <lineage>
        <taxon>Archaea</taxon>
        <taxon>Thermoproteota</taxon>
        <taxon>Thermoprotei</taxon>
        <taxon>Fervidicoccales</taxon>
        <taxon>Fervidicoccaceae</taxon>
        <taxon>Fervidicoccus</taxon>
    </lineage>
</organism>
<proteinExistence type="predicted"/>
<evidence type="ECO:0000313" key="2">
    <source>
        <dbReference type="EMBL" id="HHQ80193.1"/>
    </source>
</evidence>
<dbReference type="EMBL" id="DRZC01000026">
    <property type="protein sequence ID" value="HHQ80193.1"/>
    <property type="molecule type" value="Genomic_DNA"/>
</dbReference>
<reference evidence="2" key="1">
    <citation type="journal article" date="2020" name="mSystems">
        <title>Genome- and Community-Level Interaction Insights into Carbon Utilization and Element Cycling Functions of Hydrothermarchaeota in Hydrothermal Sediment.</title>
        <authorList>
            <person name="Zhou Z."/>
            <person name="Liu Y."/>
            <person name="Xu W."/>
            <person name="Pan J."/>
            <person name="Luo Z.H."/>
            <person name="Li M."/>
        </authorList>
    </citation>
    <scope>NUCLEOTIDE SEQUENCE [LARGE SCALE GENOMIC DNA]</scope>
    <source>
        <strain evidence="2">SpSt-1116</strain>
    </source>
</reference>
<keyword evidence="1" id="KW-0472">Membrane</keyword>
<name>A0A7J3ZJF7_9CREN</name>
<gene>
    <name evidence="2" type="ORF">ENM78_01835</name>
</gene>
<accession>A0A7J3ZJF7</accession>
<dbReference type="AlphaFoldDB" id="A0A7J3ZJF7"/>
<comment type="caution">
    <text evidence="2">The sequence shown here is derived from an EMBL/GenBank/DDBJ whole genome shotgun (WGS) entry which is preliminary data.</text>
</comment>
<keyword evidence="1" id="KW-0812">Transmembrane</keyword>
<protein>
    <submittedName>
        <fullName evidence="2">Uncharacterized protein</fullName>
    </submittedName>
</protein>
<keyword evidence="1" id="KW-1133">Transmembrane helix</keyword>